<evidence type="ECO:0000256" key="1">
    <source>
        <dbReference type="SAM" id="SignalP"/>
    </source>
</evidence>
<feature type="domain" description="LysM" evidence="2">
    <location>
        <begin position="149"/>
        <end position="192"/>
    </location>
</feature>
<dbReference type="RefSeq" id="WP_311425831.1">
    <property type="nucleotide sequence ID" value="NZ_JAVRIA010000001.1"/>
</dbReference>
<proteinExistence type="predicted"/>
<dbReference type="SMART" id="SM00257">
    <property type="entry name" value="LysM"/>
    <property type="match status" value="4"/>
</dbReference>
<dbReference type="Gene3D" id="3.40.50.2300">
    <property type="match status" value="2"/>
</dbReference>
<feature type="chain" id="PRO_5047101083" evidence="1">
    <location>
        <begin position="21"/>
        <end position="646"/>
    </location>
</feature>
<gene>
    <name evidence="3" type="ORF">RM697_00270</name>
</gene>
<protein>
    <submittedName>
        <fullName evidence="3">LysM peptidoglycan-binding domain-containing protein</fullName>
    </submittedName>
</protein>
<dbReference type="SUPFAM" id="SSF53822">
    <property type="entry name" value="Periplasmic binding protein-like I"/>
    <property type="match status" value="1"/>
</dbReference>
<dbReference type="PANTHER" id="PTHR33734:SF22">
    <property type="entry name" value="MEMBRANE-BOUND LYTIC MUREIN TRANSGLYCOSYLASE D"/>
    <property type="match status" value="1"/>
</dbReference>
<sequence length="646" mass="73238">MKKVVLIAILFFINTLVALAQGHKTHKVKAGETIESIASKYLVTPFDIFALNPDAKSKFQENMVLIIPNSRVKNSDIPSETKEVIGYKNHKVKRKETLFSISQKYKIEIDEIKKYNTFLYAENLRKGDKLRIPRFKTIVNKVSLKNTVKKYTVLPKEGKWRVAYKFGITVDELEALNPNIKELLQPGDELNVPNIADNEELATEESFNYYEVLPKEGFYRLKIKLGLTEEELTALNPQLKDLGLKAGMVLKIPSSIENEGVIDTADIDNINLVSSLSNFNEKKIAVLLPFKLNRLDIDTIAEVKDIIRKDRMLSVALDFHSGVLMALDSAKQLGISTRLKVFDTQNQISKVSNILDAHDFSQYDAVIGPLMSNNFDRMANALKSDGIPAISPLTSPKKLYDNVFQTVPSQELLERKMVEFVQNDSTKVGVVIIADQNHRAVSNRLKSKFPEAKQLFSRKNKEGQDKYHILIRDIEGVFKKGKTIVFIETENEAFVSNITSMLNGLDFELSANLALKKDIEVILVTTDKNSAFEGQSVSNVHLSNLKFHYPSPNKEYDNESNGFVTAYKKIYSVAPNKYAVRGFDLTLDVLLRLASKENLYEASDSSIETEYLENKFRYSKKLFGGYYNESAYVVKYDNLKLVEAKQ</sequence>
<comment type="caution">
    <text evidence="3">The sequence shown here is derived from an EMBL/GenBank/DDBJ whole genome shotgun (WGS) entry which is preliminary data.</text>
</comment>
<dbReference type="CDD" id="cd06268">
    <property type="entry name" value="PBP1_ABC_transporter_LIVBP-like"/>
    <property type="match status" value="1"/>
</dbReference>
<accession>A0ABU2YGY8</accession>
<dbReference type="EMBL" id="JAVRIA010000001">
    <property type="protein sequence ID" value="MDT0557057.1"/>
    <property type="molecule type" value="Genomic_DNA"/>
</dbReference>
<reference evidence="3 4" key="1">
    <citation type="submission" date="2023-09" db="EMBL/GenBank/DDBJ databases">
        <authorList>
            <person name="Rey-Velasco X."/>
        </authorList>
    </citation>
    <scope>NUCLEOTIDE SEQUENCE [LARGE SCALE GENOMIC DNA]</scope>
    <source>
        <strain evidence="3 4">W332</strain>
    </source>
</reference>
<dbReference type="Proteomes" id="UP001259492">
    <property type="component" value="Unassembled WGS sequence"/>
</dbReference>
<dbReference type="InterPro" id="IPR028082">
    <property type="entry name" value="Peripla_BP_I"/>
</dbReference>
<dbReference type="Gene3D" id="3.10.350.10">
    <property type="entry name" value="LysM domain"/>
    <property type="match status" value="3"/>
</dbReference>
<dbReference type="PROSITE" id="PS51782">
    <property type="entry name" value="LYSM"/>
    <property type="match status" value="3"/>
</dbReference>
<name>A0ABU2YGY8_9FLAO</name>
<keyword evidence="1" id="KW-0732">Signal</keyword>
<organism evidence="3 4">
    <name type="scientific">Microcosmobacter mediterraneus</name>
    <dbReference type="NCBI Taxonomy" id="3075607"/>
    <lineage>
        <taxon>Bacteria</taxon>
        <taxon>Pseudomonadati</taxon>
        <taxon>Bacteroidota</taxon>
        <taxon>Flavobacteriia</taxon>
        <taxon>Flavobacteriales</taxon>
        <taxon>Flavobacteriaceae</taxon>
        <taxon>Microcosmobacter</taxon>
    </lineage>
</organism>
<dbReference type="InterPro" id="IPR036779">
    <property type="entry name" value="LysM_dom_sf"/>
</dbReference>
<keyword evidence="4" id="KW-1185">Reference proteome</keyword>
<evidence type="ECO:0000313" key="3">
    <source>
        <dbReference type="EMBL" id="MDT0557057.1"/>
    </source>
</evidence>
<dbReference type="CDD" id="cd00118">
    <property type="entry name" value="LysM"/>
    <property type="match status" value="4"/>
</dbReference>
<evidence type="ECO:0000259" key="2">
    <source>
        <dbReference type="PROSITE" id="PS51782"/>
    </source>
</evidence>
<feature type="domain" description="LysM" evidence="2">
    <location>
        <begin position="24"/>
        <end position="67"/>
    </location>
</feature>
<dbReference type="InterPro" id="IPR018392">
    <property type="entry name" value="LysM"/>
</dbReference>
<feature type="signal peptide" evidence="1">
    <location>
        <begin position="1"/>
        <end position="20"/>
    </location>
</feature>
<dbReference type="SUPFAM" id="SSF54106">
    <property type="entry name" value="LysM domain"/>
    <property type="match status" value="3"/>
</dbReference>
<evidence type="ECO:0000313" key="4">
    <source>
        <dbReference type="Proteomes" id="UP001259492"/>
    </source>
</evidence>
<dbReference type="PANTHER" id="PTHR33734">
    <property type="entry name" value="LYSM DOMAIN-CONTAINING GPI-ANCHORED PROTEIN 2"/>
    <property type="match status" value="1"/>
</dbReference>
<feature type="domain" description="LysM" evidence="2">
    <location>
        <begin position="88"/>
        <end position="132"/>
    </location>
</feature>
<dbReference type="Pfam" id="PF01476">
    <property type="entry name" value="LysM"/>
    <property type="match status" value="4"/>
</dbReference>